<dbReference type="EMBL" id="AP023094">
    <property type="protein sequence ID" value="BCE46463.1"/>
    <property type="molecule type" value="Genomic_DNA"/>
</dbReference>
<organism evidence="2">
    <name type="scientific">Bradyrhizobium diazoefficiens</name>
    <dbReference type="NCBI Taxonomy" id="1355477"/>
    <lineage>
        <taxon>Bacteria</taxon>
        <taxon>Pseudomonadati</taxon>
        <taxon>Pseudomonadota</taxon>
        <taxon>Alphaproteobacteria</taxon>
        <taxon>Hyphomicrobiales</taxon>
        <taxon>Nitrobacteraceae</taxon>
        <taxon>Bradyrhizobium</taxon>
    </lineage>
</organism>
<evidence type="ECO:0000313" key="3">
    <source>
        <dbReference type="EMBL" id="BCE89986.1"/>
    </source>
</evidence>
<gene>
    <name evidence="3" type="ORF">XF10B_27840</name>
    <name evidence="1" type="ORF">XF1B_28930</name>
    <name evidence="2" type="ORF">XF4B_28120</name>
</gene>
<sequence length="67" mass="8116">MTAHENHILLFIRRIMRGATEAELQEATETFMRYMEIVIRIHERAEENQEAIRQLPIRELHSEYHNV</sequence>
<dbReference type="EMBL" id="AP023091">
    <property type="protein sequence ID" value="BCE20212.1"/>
    <property type="molecule type" value="Genomic_DNA"/>
</dbReference>
<dbReference type="AlphaFoldDB" id="A0A809Z4Q0"/>
<evidence type="ECO:0000313" key="1">
    <source>
        <dbReference type="EMBL" id="BCE20212.1"/>
    </source>
</evidence>
<accession>A0A809Z4Q0</accession>
<name>A0A809Z4Q0_9BRAD</name>
<reference evidence="3" key="2">
    <citation type="submission" date="2020-05" db="EMBL/GenBank/DDBJ databases">
        <title>Complete genome sequence of Bradyrhizobium diazoefficiens XF10 isolated from soybean nodule.</title>
        <authorList>
            <person name="Noda R."/>
            <person name="Kakizaki K."/>
            <person name="Minamisawa K."/>
        </authorList>
    </citation>
    <scope>NUCLEOTIDE SEQUENCE</scope>
    <source>
        <strain evidence="3">XF10</strain>
    </source>
</reference>
<dbReference type="EMBL" id="AP023099">
    <property type="protein sequence ID" value="BCE89986.1"/>
    <property type="molecule type" value="Genomic_DNA"/>
</dbReference>
<evidence type="ECO:0000313" key="2">
    <source>
        <dbReference type="EMBL" id="BCE46463.1"/>
    </source>
</evidence>
<reference evidence="2" key="3">
    <citation type="submission" date="2020-05" db="EMBL/GenBank/DDBJ databases">
        <title>Complete genome sequence of Bradyrhizobium diazoefficiens XF4 isolated from soybean nodule.</title>
        <authorList>
            <person name="Noda R."/>
            <person name="Kakizaki K."/>
            <person name="Minamisawa K."/>
        </authorList>
    </citation>
    <scope>NUCLEOTIDE SEQUENCE</scope>
    <source>
        <strain evidence="2">XF4</strain>
    </source>
</reference>
<protein>
    <submittedName>
        <fullName evidence="2">Uncharacterized protein</fullName>
    </submittedName>
</protein>
<proteinExistence type="predicted"/>
<reference evidence="1" key="1">
    <citation type="submission" date="2020-05" db="EMBL/GenBank/DDBJ databases">
        <title>Complete genome sequence of Bradyrhizobium diazoefficiens XF1 isolated from soybean nodule.</title>
        <authorList>
            <person name="Noda R."/>
            <person name="Kakizaki K."/>
            <person name="Minamisawa K."/>
        </authorList>
    </citation>
    <scope>NUCLEOTIDE SEQUENCE</scope>
    <source>
        <strain evidence="1">XF1</strain>
    </source>
</reference>